<evidence type="ECO:0000259" key="3">
    <source>
        <dbReference type="Pfam" id="PF14338"/>
    </source>
</evidence>
<dbReference type="Pfam" id="PF04471">
    <property type="entry name" value="Mrr_cat"/>
    <property type="match status" value="1"/>
</dbReference>
<accession>A0ABW7FC39</accession>
<feature type="domain" description="Restriction endonuclease type IV Mrr" evidence="2">
    <location>
        <begin position="151"/>
        <end position="268"/>
    </location>
</feature>
<dbReference type="InterPro" id="IPR052906">
    <property type="entry name" value="Type_IV_Methyl-Rstrct_Enzyme"/>
</dbReference>
<sequence length="294" mass="32752">MLPLLKSAQDGGEHTMRQTVERLAVDFNLSQEEQTELLPSGQQAVFTNRVAWARFYLKKAGLIDSPRRGSLKITERGLSVLANSPTTIDNKFLDQYQEFKEFRESSKSPQMVQSPTSTEEELQTPEENLEQAHQRIRSELAEELLQKILVCSPAFFEHLVVELLVKMGYGGSRKDAGERVGQSGDGGIDGIIKEDRLGLDTIYIQAKRWQGTVGRPEIQKFVGALSGQRAKKGVFIATSRFTADAIEYVSLIETKVVLIDGGKLAALMIDFDVGVSTQATYVIKKIDSDYFEEA</sequence>
<dbReference type="InterPro" id="IPR007560">
    <property type="entry name" value="Restrct_endonuc_IV_Mrr"/>
</dbReference>
<name>A0ABW7FC39_9BURK</name>
<evidence type="ECO:0000313" key="4">
    <source>
        <dbReference type="EMBL" id="MFG6439296.1"/>
    </source>
</evidence>
<dbReference type="InterPro" id="IPR025745">
    <property type="entry name" value="Mrr-like_N_dom"/>
</dbReference>
<dbReference type="Gene3D" id="3.40.1350.10">
    <property type="match status" value="1"/>
</dbReference>
<dbReference type="InterPro" id="IPR011335">
    <property type="entry name" value="Restrct_endonuc-II-like"/>
</dbReference>
<dbReference type="RefSeq" id="WP_394394627.1">
    <property type="nucleotide sequence ID" value="NZ_JBIGHW010000001.1"/>
</dbReference>
<dbReference type="EMBL" id="JBIGHW010000001">
    <property type="protein sequence ID" value="MFG6439296.1"/>
    <property type="molecule type" value="Genomic_DNA"/>
</dbReference>
<protein>
    <submittedName>
        <fullName evidence="4">Restriction endonuclease</fullName>
        <ecNumber evidence="4">3.1.21.-</ecNumber>
    </submittedName>
</protein>
<dbReference type="EC" id="3.1.21.-" evidence="4"/>
<evidence type="ECO:0000256" key="1">
    <source>
        <dbReference type="SAM" id="MobiDB-lite"/>
    </source>
</evidence>
<feature type="region of interest" description="Disordered" evidence="1">
    <location>
        <begin position="102"/>
        <end position="131"/>
    </location>
</feature>
<evidence type="ECO:0000313" key="5">
    <source>
        <dbReference type="Proteomes" id="UP001606301"/>
    </source>
</evidence>
<feature type="domain" description="Restriction system protein Mrr-like N-terminal" evidence="3">
    <location>
        <begin position="1"/>
        <end position="82"/>
    </location>
</feature>
<dbReference type="GO" id="GO:0016787">
    <property type="term" value="F:hydrolase activity"/>
    <property type="evidence" value="ECO:0007669"/>
    <property type="project" value="UniProtKB-KW"/>
</dbReference>
<dbReference type="Proteomes" id="UP001606301">
    <property type="component" value="Unassembled WGS sequence"/>
</dbReference>
<feature type="compositionally biased region" description="Acidic residues" evidence="1">
    <location>
        <begin position="118"/>
        <end position="129"/>
    </location>
</feature>
<dbReference type="InterPro" id="IPR011856">
    <property type="entry name" value="tRNA_endonuc-like_dom_sf"/>
</dbReference>
<keyword evidence="5" id="KW-1185">Reference proteome</keyword>
<dbReference type="PANTHER" id="PTHR30015:SF7">
    <property type="entry name" value="TYPE IV METHYL-DIRECTED RESTRICTION ENZYME ECOKMRR"/>
    <property type="match status" value="1"/>
</dbReference>
<keyword evidence="4" id="KW-0255">Endonuclease</keyword>
<dbReference type="PANTHER" id="PTHR30015">
    <property type="entry name" value="MRR RESTRICTION SYSTEM PROTEIN"/>
    <property type="match status" value="1"/>
</dbReference>
<dbReference type="SUPFAM" id="SSF52980">
    <property type="entry name" value="Restriction endonuclease-like"/>
    <property type="match status" value="1"/>
</dbReference>
<comment type="caution">
    <text evidence="4">The sequence shown here is derived from an EMBL/GenBank/DDBJ whole genome shotgun (WGS) entry which is preliminary data.</text>
</comment>
<dbReference type="Pfam" id="PF14338">
    <property type="entry name" value="Mrr_N"/>
    <property type="match status" value="1"/>
</dbReference>
<organism evidence="4 5">
    <name type="scientific">Pelomonas margarita</name>
    <dbReference type="NCBI Taxonomy" id="3299031"/>
    <lineage>
        <taxon>Bacteria</taxon>
        <taxon>Pseudomonadati</taxon>
        <taxon>Pseudomonadota</taxon>
        <taxon>Betaproteobacteria</taxon>
        <taxon>Burkholderiales</taxon>
        <taxon>Sphaerotilaceae</taxon>
        <taxon>Roseateles</taxon>
    </lineage>
</organism>
<gene>
    <name evidence="4" type="ORF">ACG0Z3_01230</name>
</gene>
<evidence type="ECO:0000259" key="2">
    <source>
        <dbReference type="Pfam" id="PF04471"/>
    </source>
</evidence>
<proteinExistence type="predicted"/>
<dbReference type="GO" id="GO:0004519">
    <property type="term" value="F:endonuclease activity"/>
    <property type="evidence" value="ECO:0007669"/>
    <property type="project" value="UniProtKB-KW"/>
</dbReference>
<keyword evidence="4" id="KW-0378">Hydrolase</keyword>
<reference evidence="4 5" key="1">
    <citation type="submission" date="2024-08" db="EMBL/GenBank/DDBJ databases">
        <authorList>
            <person name="Lu H."/>
        </authorList>
    </citation>
    <scope>NUCLEOTIDE SEQUENCE [LARGE SCALE GENOMIC DNA]</scope>
    <source>
        <strain evidence="4 5">LKC17W</strain>
    </source>
</reference>
<keyword evidence="4" id="KW-0540">Nuclease</keyword>